<keyword evidence="2" id="KW-0472">Membrane</keyword>
<dbReference type="AlphaFoldDB" id="A0A840VKE7"/>
<keyword evidence="4" id="KW-1185">Reference proteome</keyword>
<proteinExistence type="predicted"/>
<dbReference type="EMBL" id="JACHFD010000020">
    <property type="protein sequence ID" value="MBB5353141.1"/>
    <property type="molecule type" value="Genomic_DNA"/>
</dbReference>
<accession>A0A840VKE7</accession>
<protein>
    <recommendedName>
        <fullName evidence="5">Carboxypeptidase regulatory-like domain-containing protein</fullName>
    </recommendedName>
</protein>
<evidence type="ECO:0000256" key="1">
    <source>
        <dbReference type="SAM" id="MobiDB-lite"/>
    </source>
</evidence>
<keyword evidence="2" id="KW-0812">Transmembrane</keyword>
<feature type="region of interest" description="Disordered" evidence="1">
    <location>
        <begin position="29"/>
        <end position="49"/>
    </location>
</feature>
<dbReference type="InterPro" id="IPR008969">
    <property type="entry name" value="CarboxyPept-like_regulatory"/>
</dbReference>
<gene>
    <name evidence="3" type="ORF">HNR46_003394</name>
</gene>
<comment type="caution">
    <text evidence="3">The sequence shown here is derived from an EMBL/GenBank/DDBJ whole genome shotgun (WGS) entry which is preliminary data.</text>
</comment>
<keyword evidence="2" id="KW-1133">Transmembrane helix</keyword>
<feature type="transmembrane region" description="Helical" evidence="2">
    <location>
        <begin position="6"/>
        <end position="23"/>
    </location>
</feature>
<evidence type="ECO:0000256" key="2">
    <source>
        <dbReference type="SAM" id="Phobius"/>
    </source>
</evidence>
<evidence type="ECO:0008006" key="5">
    <source>
        <dbReference type="Google" id="ProtNLM"/>
    </source>
</evidence>
<dbReference type="SUPFAM" id="SSF49464">
    <property type="entry name" value="Carboxypeptidase regulatory domain-like"/>
    <property type="match status" value="1"/>
</dbReference>
<sequence length="347" mass="39026">MNNFLIYGVAIFLLGIATVIFVWKEPPKNKESQGKAKQESPHKIASSKQENLRNVLPVKDGLSVEKIRQAEQENGASRMEKMKDLLRRDYSTPIDFWGKVVDQNGNPIVGVKADIVIDEQAGMKSYVVFSDEKGLFELLGKKGARARVRVTKDGYAATSNETMGSDVSSRTIYYSMDAMPAYAPPTRDNPQVFVLRKKNPPADLGYSEKDHVAVNKNGTPQKIALRAGGKAIEIEVRCWSSCPVPFSYDKYDWRAEIRVSAGKLRAITEIDPVTAPTDGYQPVFRLEMPKDMEGNWIRSSPNGTRDFWIQFDDSTYAKARIEVKTGRTHEADAEVWYNLDGTNNFEQ</sequence>
<dbReference type="Proteomes" id="UP000557717">
    <property type="component" value="Unassembled WGS sequence"/>
</dbReference>
<organism evidence="3 4">
    <name type="scientific">Haloferula luteola</name>
    <dbReference type="NCBI Taxonomy" id="595692"/>
    <lineage>
        <taxon>Bacteria</taxon>
        <taxon>Pseudomonadati</taxon>
        <taxon>Verrucomicrobiota</taxon>
        <taxon>Verrucomicrobiia</taxon>
        <taxon>Verrucomicrobiales</taxon>
        <taxon>Verrucomicrobiaceae</taxon>
        <taxon>Haloferula</taxon>
    </lineage>
</organism>
<name>A0A840VKE7_9BACT</name>
<reference evidence="3 4" key="1">
    <citation type="submission" date="2020-08" db="EMBL/GenBank/DDBJ databases">
        <title>Genomic Encyclopedia of Type Strains, Phase IV (KMG-IV): sequencing the most valuable type-strain genomes for metagenomic binning, comparative biology and taxonomic classification.</title>
        <authorList>
            <person name="Goeker M."/>
        </authorList>
    </citation>
    <scope>NUCLEOTIDE SEQUENCE [LARGE SCALE GENOMIC DNA]</scope>
    <source>
        <strain evidence="3 4">YC6886</strain>
    </source>
</reference>
<evidence type="ECO:0000313" key="4">
    <source>
        <dbReference type="Proteomes" id="UP000557717"/>
    </source>
</evidence>
<evidence type="ECO:0000313" key="3">
    <source>
        <dbReference type="EMBL" id="MBB5353141.1"/>
    </source>
</evidence>
<feature type="compositionally biased region" description="Basic and acidic residues" evidence="1">
    <location>
        <begin position="29"/>
        <end position="42"/>
    </location>
</feature>
<dbReference type="RefSeq" id="WP_184020728.1">
    <property type="nucleotide sequence ID" value="NZ_JACHFD010000020.1"/>
</dbReference>